<keyword evidence="2" id="KW-1185">Reference proteome</keyword>
<sequence>MGTWGTGPFQNDGALDLLGDVEDGTFSFDNVEWAFEEAHLEADAGEFAVALLEIALVALEAHDPTDELAEVDLDEVRATLTPNRLRWLVQQVERTLSEEGSESYELWAEADEADFEAWRSRTLTSLTELRELL</sequence>
<gene>
    <name evidence="1" type="ORF">RDV89_14790</name>
</gene>
<dbReference type="InterPro" id="IPR025355">
    <property type="entry name" value="DUF4259"/>
</dbReference>
<evidence type="ECO:0000313" key="1">
    <source>
        <dbReference type="EMBL" id="MDT9594349.1"/>
    </source>
</evidence>
<comment type="caution">
    <text evidence="1">The sequence shown here is derived from an EMBL/GenBank/DDBJ whole genome shotgun (WGS) entry which is preliminary data.</text>
</comment>
<protein>
    <submittedName>
        <fullName evidence="1">DUF4259 domain-containing protein</fullName>
    </submittedName>
</protein>
<dbReference type="RefSeq" id="WP_315734034.1">
    <property type="nucleotide sequence ID" value="NZ_JAVYII010000006.1"/>
</dbReference>
<reference evidence="1 2" key="1">
    <citation type="submission" date="2023-08" db="EMBL/GenBank/DDBJ databases">
        <title>Nocardioides seae sp. nov., a bacterium isolated from a soil.</title>
        <authorList>
            <person name="Wang X."/>
        </authorList>
    </citation>
    <scope>NUCLEOTIDE SEQUENCE [LARGE SCALE GENOMIC DNA]</scope>
    <source>
        <strain evidence="1 2">YZH12</strain>
    </source>
</reference>
<proteinExistence type="predicted"/>
<name>A0ABU3PZ13_9ACTN</name>
<accession>A0ABU3PZ13</accession>
<dbReference type="Proteomes" id="UP001268542">
    <property type="component" value="Unassembled WGS sequence"/>
</dbReference>
<evidence type="ECO:0000313" key="2">
    <source>
        <dbReference type="Proteomes" id="UP001268542"/>
    </source>
</evidence>
<dbReference type="Pfam" id="PF14078">
    <property type="entry name" value="DUF4259"/>
    <property type="match status" value="1"/>
</dbReference>
<organism evidence="1 2">
    <name type="scientific">Nocardioides imazamoxiresistens</name>
    <dbReference type="NCBI Taxonomy" id="3231893"/>
    <lineage>
        <taxon>Bacteria</taxon>
        <taxon>Bacillati</taxon>
        <taxon>Actinomycetota</taxon>
        <taxon>Actinomycetes</taxon>
        <taxon>Propionibacteriales</taxon>
        <taxon>Nocardioidaceae</taxon>
        <taxon>Nocardioides</taxon>
    </lineage>
</organism>
<dbReference type="EMBL" id="JAVYII010000006">
    <property type="protein sequence ID" value="MDT9594349.1"/>
    <property type="molecule type" value="Genomic_DNA"/>
</dbReference>